<evidence type="ECO:0000313" key="5">
    <source>
        <dbReference type="Proteomes" id="UP000054370"/>
    </source>
</evidence>
<reference evidence="3" key="2">
    <citation type="journal article" date="2018" name="Genome Biol.">
        <title>SKESA: strategic k-mer extension for scrupulous assemblies.</title>
        <authorList>
            <person name="Souvorov A."/>
            <person name="Agarwala R."/>
            <person name="Lipman D.J."/>
        </authorList>
    </citation>
    <scope>NUCLEOTIDE SEQUENCE</scope>
    <source>
        <strain evidence="3">BCW_3452</strain>
    </source>
</reference>
<dbReference type="Pfam" id="PF05943">
    <property type="entry name" value="VipB"/>
    <property type="match status" value="1"/>
</dbReference>
<evidence type="ECO:0000313" key="4">
    <source>
        <dbReference type="EMBL" id="PNM77902.1"/>
    </source>
</evidence>
<keyword evidence="5" id="KW-1185">Reference proteome</keyword>
<accession>A0A8H9TEL6</accession>
<dbReference type="Proteomes" id="UP000863257">
    <property type="component" value="Unassembled WGS sequence"/>
</dbReference>
<dbReference type="PANTHER" id="PTHR35565">
    <property type="entry name" value="CYTOPLASMIC PROTEIN-RELATED"/>
    <property type="match status" value="1"/>
</dbReference>
<dbReference type="Pfam" id="PF18945">
    <property type="entry name" value="VipB_2"/>
    <property type="match status" value="1"/>
</dbReference>
<evidence type="ECO:0000313" key="3">
    <source>
        <dbReference type="EMBL" id="HAS8540429.1"/>
    </source>
</evidence>
<dbReference type="InterPro" id="IPR010269">
    <property type="entry name" value="T6SS_TssC-like"/>
</dbReference>
<dbReference type="EMBL" id="LOSH02000001">
    <property type="protein sequence ID" value="PNM77902.1"/>
    <property type="molecule type" value="Genomic_DNA"/>
</dbReference>
<dbReference type="EMBL" id="DACRBY010000013">
    <property type="protein sequence ID" value="HAS8540429.1"/>
    <property type="molecule type" value="Genomic_DNA"/>
</dbReference>
<dbReference type="Proteomes" id="UP000054370">
    <property type="component" value="Unassembled WGS sequence"/>
</dbReference>
<feature type="domain" description="TssC1 N-terminal" evidence="1">
    <location>
        <begin position="99"/>
        <end position="409"/>
    </location>
</feature>
<comment type="caution">
    <text evidence="3">The sequence shown here is derived from an EMBL/GenBank/DDBJ whole genome shotgun (WGS) entry which is preliminary data.</text>
</comment>
<gene>
    <name evidence="3" type="primary">tssC</name>
    <name evidence="4" type="ORF">AL548_004835</name>
    <name evidence="3" type="ORF">I7730_11595</name>
</gene>
<dbReference type="RefSeq" id="WP_038941141.1">
    <property type="nucleotide sequence ID" value="NZ_CP035783.1"/>
</dbReference>
<protein>
    <submittedName>
        <fullName evidence="3">Type VI secretion system contractile sheath large subunit</fullName>
    </submittedName>
</protein>
<sequence length="535" mass="61029">MAANGRAYNVSAFGSENSSVWRIREARDWHQKPVPHIDMNFIEIEQLSHDLPTPESALENGIWMAHFLDAKTFTQMVSYWVEISGAKTKQEFVHSIISAIESIDREVSVQLDEILHHRQMQKLEATWRGLNYLVQQKDHNAGDLVKVKVLSCTWEELKKDSERAIEFDQSALFKLVYQNEYSMPGGEPFGLLIGDYYLCGGQNAMVVEREINILRKIAQSAAAAFSPFIMSVEPSVFGSDYFENIASMTNVYAQFEQNEYVSWKRLRAEEDVRFIGLTLPNLLYRQPYQSDGSRSDSFVYNERIRDSHQDLLWGNAAYSFAAVIVRAFQEHGWFTHIRGHKTGDYSQGIIQPPSLCQVDLPGKGGRYRAPLNLKITEKREQELADCGFIPLSPVAETPFVSFTSNISLHKPQQFASKGASVNARLSSMLQYTLCVSRIAHYLKVMGRDRIGSYQDAQSIERDFQTWLHKYTTASDEASDELRAKYPLNEAKIKVTEKLGSPGKYYSVIHLRPHFQLDQMVSSIKLITELSPEHIV</sequence>
<feature type="domain" description="TssC1 C-terminal" evidence="2">
    <location>
        <begin position="419"/>
        <end position="529"/>
    </location>
</feature>
<evidence type="ECO:0000259" key="1">
    <source>
        <dbReference type="Pfam" id="PF05943"/>
    </source>
</evidence>
<reference evidence="4 5" key="1">
    <citation type="submission" date="2017-12" db="EMBL/GenBank/DDBJ databases">
        <title>FDA dAtabase for Regulatory Grade micrObial Sequences (FDA-ARGOS): Supporting development and validation of Infectious Disease Dx tests.</title>
        <authorList>
            <person name="Hoffmann M."/>
            <person name="Allard M."/>
            <person name="Evans P."/>
            <person name="Brown E."/>
            <person name="Tallon L.J."/>
            <person name="Sadzewicz L."/>
            <person name="Sengamalay N."/>
            <person name="Ott S."/>
            <person name="Godinez A."/>
            <person name="Nagaraj S."/>
            <person name="Vavikolanu K."/>
            <person name="Aluvathingal J."/>
            <person name="Nadendla S."/>
            <person name="Hobson J."/>
            <person name="Sichtig H."/>
        </authorList>
    </citation>
    <scope>NUCLEOTIDE SEQUENCE [LARGE SCALE GENOMIC DNA]</scope>
    <source>
        <strain evidence="5">ATCC 29307</strain>
        <strain evidence="4">FDAARGOS_118</strain>
    </source>
</reference>
<proteinExistence type="predicted"/>
<dbReference type="PANTHER" id="PTHR35565:SF3">
    <property type="entry name" value="TYPE VI SECRETION SYSTEM SHEATH PROTEIN TSSC1"/>
    <property type="match status" value="1"/>
</dbReference>
<dbReference type="AlphaFoldDB" id="A0A8H9TEL6"/>
<dbReference type="InterPro" id="IPR044032">
    <property type="entry name" value="TssC1_C"/>
</dbReference>
<name>A0A8H9TEL6_VIBVL</name>
<reference evidence="3" key="3">
    <citation type="submission" date="2019-01" db="EMBL/GenBank/DDBJ databases">
        <authorList>
            <consortium name="NCBI Pathogen Detection Project"/>
        </authorList>
    </citation>
    <scope>NUCLEOTIDE SEQUENCE</scope>
    <source>
        <strain evidence="3">BCW_3452</strain>
    </source>
</reference>
<evidence type="ECO:0000259" key="2">
    <source>
        <dbReference type="Pfam" id="PF18945"/>
    </source>
</evidence>
<dbReference type="InterPro" id="IPR044031">
    <property type="entry name" value="TssC1_N"/>
</dbReference>
<organism evidence="3">
    <name type="scientific">Vibrio vulnificus</name>
    <dbReference type="NCBI Taxonomy" id="672"/>
    <lineage>
        <taxon>Bacteria</taxon>
        <taxon>Pseudomonadati</taxon>
        <taxon>Pseudomonadota</taxon>
        <taxon>Gammaproteobacteria</taxon>
        <taxon>Vibrionales</taxon>
        <taxon>Vibrionaceae</taxon>
        <taxon>Vibrio</taxon>
    </lineage>
</organism>
<dbReference type="NCBIfam" id="TIGR03355">
    <property type="entry name" value="VI_chp_2"/>
    <property type="match status" value="1"/>
</dbReference>